<evidence type="ECO:0000313" key="2">
    <source>
        <dbReference type="Proteomes" id="UP000092460"/>
    </source>
</evidence>
<reference evidence="2" key="1">
    <citation type="submission" date="2015-01" db="EMBL/GenBank/DDBJ databases">
        <authorList>
            <person name="Aksoy S."/>
            <person name="Warren W."/>
            <person name="Wilson R.K."/>
        </authorList>
    </citation>
    <scope>NUCLEOTIDE SEQUENCE [LARGE SCALE GENOMIC DNA]</scope>
    <source>
        <strain evidence="2">IAEA</strain>
    </source>
</reference>
<protein>
    <submittedName>
        <fullName evidence="1">Uncharacterized protein</fullName>
    </submittedName>
</protein>
<sequence>MKLTRRTIITISINMKLLSLSSSSTLSLLFLMLGSVYISPETTVIISLLCRLQLPALKWIGMLKSSPPMPYSFAKRSYAADKHVLNS</sequence>
<dbReference type="VEuPathDB" id="VectorBase:GPPI009697"/>
<keyword evidence="2" id="KW-1185">Reference proteome</keyword>
<accession>A0A1B0AV35</accession>
<organism evidence="1 2">
    <name type="scientific">Glossina palpalis gambiensis</name>
    <dbReference type="NCBI Taxonomy" id="67801"/>
    <lineage>
        <taxon>Eukaryota</taxon>
        <taxon>Metazoa</taxon>
        <taxon>Ecdysozoa</taxon>
        <taxon>Arthropoda</taxon>
        <taxon>Hexapoda</taxon>
        <taxon>Insecta</taxon>
        <taxon>Pterygota</taxon>
        <taxon>Neoptera</taxon>
        <taxon>Endopterygota</taxon>
        <taxon>Diptera</taxon>
        <taxon>Brachycera</taxon>
        <taxon>Muscomorpha</taxon>
        <taxon>Hippoboscoidea</taxon>
        <taxon>Glossinidae</taxon>
        <taxon>Glossina</taxon>
    </lineage>
</organism>
<dbReference type="EMBL" id="JXJN01003932">
    <property type="status" value="NOT_ANNOTATED_CDS"/>
    <property type="molecule type" value="Genomic_DNA"/>
</dbReference>
<proteinExistence type="predicted"/>
<dbReference type="Proteomes" id="UP000092460">
    <property type="component" value="Unassembled WGS sequence"/>
</dbReference>
<dbReference type="EnsemblMetazoa" id="GPPI009697-RA">
    <property type="protein sequence ID" value="GPPI009697-PA"/>
    <property type="gene ID" value="GPPI009697"/>
</dbReference>
<reference evidence="1" key="2">
    <citation type="submission" date="2020-05" db="UniProtKB">
        <authorList>
            <consortium name="EnsemblMetazoa"/>
        </authorList>
    </citation>
    <scope>IDENTIFICATION</scope>
    <source>
        <strain evidence="1">IAEA</strain>
    </source>
</reference>
<evidence type="ECO:0000313" key="1">
    <source>
        <dbReference type="EnsemblMetazoa" id="GPPI009697-PA"/>
    </source>
</evidence>
<name>A0A1B0AV35_9MUSC</name>
<dbReference type="AlphaFoldDB" id="A0A1B0AV35"/>